<dbReference type="GO" id="GO:0003824">
    <property type="term" value="F:catalytic activity"/>
    <property type="evidence" value="ECO:0007669"/>
    <property type="project" value="InterPro"/>
</dbReference>
<evidence type="ECO:0000313" key="2">
    <source>
        <dbReference type="EMBL" id="NOV48864.1"/>
    </source>
</evidence>
<sequence>MKIMQLNINHCEAAHDLLVQTTRELKIDLVLLSEPYKQLTGEPWETDTTAKAVIWSCGKFPLQNITGNGDAGFVAASVDGVRFYSCYAPPSISIAEFTDFLDRLVEDAKQHHPVAIAGDFNSWAVDWGSKHTNARGRALLEAFNELDIVLINNGDKPTYTKGGARSIIDLTFVSNSLARGNCKWNVLDIYTASDHHAILWEISKDQNSRRPITQSNVVGWKVKSFDPEALLIAFVSDPINTANAEEMTKNLMKRVTQACDASMPRKRGINSRPPVYWWNDDISILRKECHKKRRISQRGYRRTNSAELIEEYKMARRQLNKAIKESKKKCWEELIHEVDKDVRGRPYKMVMSHLKKQQMPPPTCPQLLRKIVTALFPQRSRFIHQLTSSELKDIPAVTEEELMEACNRIGNNKPPG</sequence>
<dbReference type="PANTHER" id="PTHR33273">
    <property type="entry name" value="DOMAIN-CONTAINING PROTEIN, PUTATIVE-RELATED"/>
    <property type="match status" value="1"/>
</dbReference>
<accession>A0A6M2DSR2</accession>
<dbReference type="InterPro" id="IPR005135">
    <property type="entry name" value="Endo/exonuclease/phosphatase"/>
</dbReference>
<dbReference type="EMBL" id="GIIL01005138">
    <property type="protein sequence ID" value="NOV48864.1"/>
    <property type="molecule type" value="Transcribed_RNA"/>
</dbReference>
<dbReference type="InterPro" id="IPR036691">
    <property type="entry name" value="Endo/exonu/phosph_ase_sf"/>
</dbReference>
<dbReference type="Gene3D" id="3.60.10.10">
    <property type="entry name" value="Endonuclease/exonuclease/phosphatase"/>
    <property type="match status" value="1"/>
</dbReference>
<dbReference type="Pfam" id="PF14529">
    <property type="entry name" value="Exo_endo_phos_2"/>
    <property type="match status" value="1"/>
</dbReference>
<proteinExistence type="predicted"/>
<dbReference type="CDD" id="cd09077">
    <property type="entry name" value="R1-I-EN"/>
    <property type="match status" value="1"/>
</dbReference>
<dbReference type="PANTHER" id="PTHR33273:SF4">
    <property type="entry name" value="ENDONUCLEASE_EXONUCLEASE_PHOSPHATASE DOMAIN-CONTAINING PROTEIN"/>
    <property type="match status" value="1"/>
</dbReference>
<dbReference type="AlphaFoldDB" id="A0A6M2DSR2"/>
<organism evidence="2">
    <name type="scientific">Xenopsylla cheopis</name>
    <name type="common">Oriental rat flea</name>
    <name type="synonym">Pulex cheopis</name>
    <dbReference type="NCBI Taxonomy" id="163159"/>
    <lineage>
        <taxon>Eukaryota</taxon>
        <taxon>Metazoa</taxon>
        <taxon>Ecdysozoa</taxon>
        <taxon>Arthropoda</taxon>
        <taxon>Hexapoda</taxon>
        <taxon>Insecta</taxon>
        <taxon>Pterygota</taxon>
        <taxon>Neoptera</taxon>
        <taxon>Endopterygota</taxon>
        <taxon>Siphonaptera</taxon>
        <taxon>Pulicidae</taxon>
        <taxon>Xenopsyllinae</taxon>
        <taxon>Xenopsylla</taxon>
    </lineage>
</organism>
<feature type="domain" description="Endonuclease/exonuclease/phosphatase" evidence="1">
    <location>
        <begin position="82"/>
        <end position="198"/>
    </location>
</feature>
<dbReference type="SUPFAM" id="SSF56219">
    <property type="entry name" value="DNase I-like"/>
    <property type="match status" value="1"/>
</dbReference>
<protein>
    <submittedName>
        <fullName evidence="2">Putative r1-6 dk</fullName>
    </submittedName>
</protein>
<reference evidence="2" key="1">
    <citation type="submission" date="2020-03" db="EMBL/GenBank/DDBJ databases">
        <title>Transcriptomic Profiling of the Digestive Tract of the Rat Flea, Xenopsylla cheopis, Following Blood Feeding and Infection with Yersinia pestis.</title>
        <authorList>
            <person name="Bland D.M."/>
            <person name="Martens C.A."/>
            <person name="Virtaneva K."/>
            <person name="Kanakabandi K."/>
            <person name="Long D."/>
            <person name="Rosenke R."/>
            <person name="Saturday G.A."/>
            <person name="Hoyt F.H."/>
            <person name="Bruno D.P."/>
            <person name="Ribeiro J.M.C."/>
            <person name="Hinnebusch J."/>
        </authorList>
    </citation>
    <scope>NUCLEOTIDE SEQUENCE</scope>
</reference>
<evidence type="ECO:0000259" key="1">
    <source>
        <dbReference type="Pfam" id="PF14529"/>
    </source>
</evidence>
<name>A0A6M2DSR2_XENCH</name>